<keyword evidence="3" id="KW-1185">Reference proteome</keyword>
<evidence type="ECO:0000313" key="2">
    <source>
        <dbReference type="EMBL" id="MCT2582702.1"/>
    </source>
</evidence>
<accession>A0ABT2J4A9</accession>
<feature type="region of interest" description="Disordered" evidence="1">
    <location>
        <begin position="1"/>
        <end position="22"/>
    </location>
</feature>
<protein>
    <submittedName>
        <fullName evidence="2">Uncharacterized protein</fullName>
    </submittedName>
</protein>
<reference evidence="2 3" key="1">
    <citation type="submission" date="2021-02" db="EMBL/GenBank/DDBJ databases">
        <title>Actinophytocola xerophila sp. nov., isolated from soil of cotton cropping field.</title>
        <authorList>
            <person name="Huang R."/>
            <person name="Chen X."/>
            <person name="Ge X."/>
            <person name="Liu W."/>
        </authorList>
    </citation>
    <scope>NUCLEOTIDE SEQUENCE [LARGE SCALE GENOMIC DNA]</scope>
    <source>
        <strain evidence="2 3">S1-96</strain>
    </source>
</reference>
<dbReference type="Proteomes" id="UP001156441">
    <property type="component" value="Unassembled WGS sequence"/>
</dbReference>
<gene>
    <name evidence="2" type="ORF">JT362_06145</name>
</gene>
<name>A0ABT2J4A9_9PSEU</name>
<evidence type="ECO:0000256" key="1">
    <source>
        <dbReference type="SAM" id="MobiDB-lite"/>
    </source>
</evidence>
<proteinExistence type="predicted"/>
<sequence>MAADRRKGQRSHRIDPTWPDVEHPVTEIAADRQGALSPYGDVTFPLPADEVGYVHPETEINK</sequence>
<dbReference type="EMBL" id="JAFFZE010000006">
    <property type="protein sequence ID" value="MCT2582702.1"/>
    <property type="molecule type" value="Genomic_DNA"/>
</dbReference>
<evidence type="ECO:0000313" key="3">
    <source>
        <dbReference type="Proteomes" id="UP001156441"/>
    </source>
</evidence>
<comment type="caution">
    <text evidence="2">The sequence shown here is derived from an EMBL/GenBank/DDBJ whole genome shotgun (WGS) entry which is preliminary data.</text>
</comment>
<organism evidence="2 3">
    <name type="scientific">Actinophytocola gossypii</name>
    <dbReference type="NCBI Taxonomy" id="2812003"/>
    <lineage>
        <taxon>Bacteria</taxon>
        <taxon>Bacillati</taxon>
        <taxon>Actinomycetota</taxon>
        <taxon>Actinomycetes</taxon>
        <taxon>Pseudonocardiales</taxon>
        <taxon>Pseudonocardiaceae</taxon>
    </lineage>
</organism>
<dbReference type="RefSeq" id="WP_260190042.1">
    <property type="nucleotide sequence ID" value="NZ_JAFFZE010000006.1"/>
</dbReference>